<accession>A0A2S4HAK6</accession>
<gene>
    <name evidence="1" type="ORF">C0068_18725</name>
</gene>
<protein>
    <submittedName>
        <fullName evidence="1">Uncharacterized protein</fullName>
    </submittedName>
</protein>
<comment type="caution">
    <text evidence="1">The sequence shown here is derived from an EMBL/GenBank/DDBJ whole genome shotgun (WGS) entry which is preliminary data.</text>
</comment>
<evidence type="ECO:0000313" key="1">
    <source>
        <dbReference type="EMBL" id="POP51025.1"/>
    </source>
</evidence>
<reference evidence="1 2" key="1">
    <citation type="submission" date="2018-01" db="EMBL/GenBank/DDBJ databases">
        <authorList>
            <person name="Yu X.-D."/>
        </authorList>
    </citation>
    <scope>NUCLEOTIDE SEQUENCE [LARGE SCALE GENOMIC DNA]</scope>
    <source>
        <strain evidence="1 2">ZX-21</strain>
    </source>
</reference>
<dbReference type="AlphaFoldDB" id="A0A2S4HAK6"/>
<dbReference type="RefSeq" id="WP_103685992.1">
    <property type="nucleotide sequence ID" value="NZ_PQGG01000044.1"/>
</dbReference>
<sequence length="147" mass="16669">MKIEWEVLSAPATNGVKARYFIQSAAQLEAELAPLLAACVNKAVDELHSNILDNSLYLLFEFDKNLVLNIVVTDESKQQESPYRVVCDMASLQPYLLESTHWKFKGEEFADVVKHELRDYLSTCSGFMRYSLVAVFSEGDRAKTELL</sequence>
<dbReference type="Proteomes" id="UP000237222">
    <property type="component" value="Unassembled WGS sequence"/>
</dbReference>
<name>A0A2S4HAK6_9GAMM</name>
<organism evidence="1 2">
    <name type="scientific">Zhongshania marina</name>
    <dbReference type="NCBI Taxonomy" id="2304603"/>
    <lineage>
        <taxon>Bacteria</taxon>
        <taxon>Pseudomonadati</taxon>
        <taxon>Pseudomonadota</taxon>
        <taxon>Gammaproteobacteria</taxon>
        <taxon>Cellvibrionales</taxon>
        <taxon>Spongiibacteraceae</taxon>
        <taxon>Zhongshania</taxon>
    </lineage>
</organism>
<evidence type="ECO:0000313" key="2">
    <source>
        <dbReference type="Proteomes" id="UP000237222"/>
    </source>
</evidence>
<proteinExistence type="predicted"/>
<dbReference type="OrthoDB" id="6089704at2"/>
<dbReference type="EMBL" id="PQGG01000044">
    <property type="protein sequence ID" value="POP51025.1"/>
    <property type="molecule type" value="Genomic_DNA"/>
</dbReference>